<reference evidence="9" key="3">
    <citation type="submission" date="2021-02" db="UniProtKB">
        <authorList>
            <consortium name="EnsemblMetazoa"/>
        </authorList>
    </citation>
    <scope>IDENTIFICATION</scope>
    <source>
        <strain evidence="9">USDA</strain>
    </source>
</reference>
<keyword evidence="10" id="KW-1185">Reference proteome</keyword>
<dbReference type="GO" id="GO:0031123">
    <property type="term" value="P:RNA 3'-end processing"/>
    <property type="evidence" value="ECO:0007669"/>
    <property type="project" value="TreeGrafter"/>
</dbReference>
<keyword evidence="5" id="KW-0460">Magnesium</keyword>
<feature type="domain" description="Poly(A) RNA polymerase mitochondrial-like central palm" evidence="7">
    <location>
        <begin position="8"/>
        <end position="91"/>
    </location>
</feature>
<dbReference type="SUPFAM" id="SSF81301">
    <property type="entry name" value="Nucleotidyltransferase"/>
    <property type="match status" value="1"/>
</dbReference>
<evidence type="ECO:0000256" key="5">
    <source>
        <dbReference type="ARBA" id="ARBA00022842"/>
    </source>
</evidence>
<evidence type="ECO:0000313" key="9">
    <source>
        <dbReference type="EnsemblMetazoa" id="PHUM170000-PA"/>
    </source>
</evidence>
<name>E0VFZ5_PEDHC</name>
<evidence type="ECO:0000259" key="6">
    <source>
        <dbReference type="Pfam" id="PF03828"/>
    </source>
</evidence>
<dbReference type="PANTHER" id="PTHR12271">
    <property type="entry name" value="POLY A POLYMERASE CID PAP -RELATED"/>
    <property type="match status" value="1"/>
</dbReference>
<dbReference type="Pfam" id="PF03828">
    <property type="entry name" value="PAP_assoc"/>
    <property type="match status" value="1"/>
</dbReference>
<dbReference type="SUPFAM" id="SSF81631">
    <property type="entry name" value="PAP/OAS1 substrate-binding domain"/>
    <property type="match status" value="1"/>
</dbReference>
<evidence type="ECO:0000256" key="3">
    <source>
        <dbReference type="ARBA" id="ARBA00022679"/>
    </source>
</evidence>
<dbReference type="RefSeq" id="XP_002425039.1">
    <property type="nucleotide sequence ID" value="XM_002424994.1"/>
</dbReference>
<dbReference type="HOGENOM" id="CLU_585691_0_0_1"/>
<reference evidence="8" key="2">
    <citation type="submission" date="2007-04" db="EMBL/GenBank/DDBJ databases">
        <title>The genome of the human body louse.</title>
        <authorList>
            <consortium name="The Human Body Louse Genome Consortium"/>
            <person name="Kirkness E."/>
            <person name="Walenz B."/>
            <person name="Hass B."/>
            <person name="Bruggner R."/>
            <person name="Strausberg R."/>
        </authorList>
    </citation>
    <scope>NUCLEOTIDE SEQUENCE</scope>
    <source>
        <strain evidence="8">USDA</strain>
    </source>
</reference>
<proteinExistence type="predicted"/>
<feature type="domain" description="PAP-associated" evidence="6">
    <location>
        <begin position="160"/>
        <end position="233"/>
    </location>
</feature>
<dbReference type="GO" id="GO:0050265">
    <property type="term" value="F:RNA uridylyltransferase activity"/>
    <property type="evidence" value="ECO:0007669"/>
    <property type="project" value="TreeGrafter"/>
</dbReference>
<dbReference type="PANTHER" id="PTHR12271:SF66">
    <property type="entry name" value="TERMINAL URIDYLYLTRANSFERASE TAILOR"/>
    <property type="match status" value="1"/>
</dbReference>
<dbReference type="eggNOG" id="KOG2277">
    <property type="taxonomic scope" value="Eukaryota"/>
</dbReference>
<dbReference type="InterPro" id="IPR002058">
    <property type="entry name" value="PAP_assoc"/>
</dbReference>
<keyword evidence="3" id="KW-0808">Transferase</keyword>
<evidence type="ECO:0000313" key="8">
    <source>
        <dbReference type="EMBL" id="EEB12301.1"/>
    </source>
</evidence>
<evidence type="ECO:0000256" key="4">
    <source>
        <dbReference type="ARBA" id="ARBA00022723"/>
    </source>
</evidence>
<comment type="cofactor">
    <cofactor evidence="2">
        <name>Mg(2+)</name>
        <dbReference type="ChEBI" id="CHEBI:18420"/>
    </cofactor>
</comment>
<evidence type="ECO:0000259" key="7">
    <source>
        <dbReference type="Pfam" id="PF22600"/>
    </source>
</evidence>
<dbReference type="Pfam" id="PF22600">
    <property type="entry name" value="MTPAP-like_central"/>
    <property type="match status" value="1"/>
</dbReference>
<dbReference type="AlphaFoldDB" id="E0VFZ5"/>
<dbReference type="Gene3D" id="1.10.1410.10">
    <property type="match status" value="1"/>
</dbReference>
<comment type="cofactor">
    <cofactor evidence="1">
        <name>Mn(2+)</name>
        <dbReference type="ChEBI" id="CHEBI:29035"/>
    </cofactor>
</comment>
<dbReference type="Proteomes" id="UP000009046">
    <property type="component" value="Unassembled WGS sequence"/>
</dbReference>
<dbReference type="GO" id="GO:1990817">
    <property type="term" value="F:poly(A) RNA polymerase activity"/>
    <property type="evidence" value="ECO:0007669"/>
    <property type="project" value="UniProtKB-ARBA"/>
</dbReference>
<gene>
    <name evidence="9" type="primary">8236694</name>
    <name evidence="8" type="ORF">Phum_PHUM170000</name>
</gene>
<evidence type="ECO:0000256" key="2">
    <source>
        <dbReference type="ARBA" id="ARBA00001946"/>
    </source>
</evidence>
<dbReference type="CTD" id="8236694"/>
<dbReference type="KEGG" id="phu:Phum_PHUM170000"/>
<dbReference type="VEuPathDB" id="VectorBase:PHUM170000"/>
<dbReference type="Gene3D" id="3.30.460.10">
    <property type="entry name" value="Beta Polymerase, domain 2"/>
    <property type="match status" value="1"/>
</dbReference>
<dbReference type="InterPro" id="IPR043519">
    <property type="entry name" value="NT_sf"/>
</dbReference>
<reference evidence="8" key="1">
    <citation type="submission" date="2007-04" db="EMBL/GenBank/DDBJ databases">
        <title>Annotation of Pediculus humanus corporis strain USDA.</title>
        <authorList>
            <person name="Kirkness E."/>
            <person name="Hannick L."/>
            <person name="Hass B."/>
            <person name="Bruggner R."/>
            <person name="Lawson D."/>
            <person name="Bidwell S."/>
            <person name="Joardar V."/>
            <person name="Caler E."/>
            <person name="Walenz B."/>
            <person name="Inman J."/>
            <person name="Schobel S."/>
            <person name="Galinsky K."/>
            <person name="Amedeo P."/>
            <person name="Strausberg R."/>
        </authorList>
    </citation>
    <scope>NUCLEOTIDE SEQUENCE</scope>
    <source>
        <strain evidence="8">USDA</strain>
    </source>
</reference>
<dbReference type="CDD" id="cd05402">
    <property type="entry name" value="NT_PAP_TUTase"/>
    <property type="match status" value="1"/>
</dbReference>
<dbReference type="GeneID" id="8236694"/>
<evidence type="ECO:0000256" key="1">
    <source>
        <dbReference type="ARBA" id="ARBA00001936"/>
    </source>
</evidence>
<dbReference type="OrthoDB" id="419694at2759"/>
<sequence length="467" mass="54668">MFNKKKIFNVFIFGSAELRLALQGSDVDIFVDIQDNFLYSLKKAIHYNRLFIRSFVIEARIPLLRCVHQSGISCDIVCSDSFGVANTKLINGLSVQSGIKGHCLILLFLFFLQQFQEPLMPSIMHLQNLKNSNEMISGWNVSFSSDLSELNYKSDMSVPELLINFFKFYSIFDFEFNVISVFSGKAYLKSIFGNVNTVPDEFSCYKKNVIENKCKEIELKNFMCVQDVFVHNNNVSRNVTIQILINFQKFCLNNFNLCESIKKTNSFNSKFYEELFKYNLNNSHMTNDCLIEKNIYLRNTIDWKQCEMYTMKDLINYWCKSLIDKLKYIVGKILKCNIIYVINDEFPDDVKQFITSDKAFIVACEFFYYGLVSQLRSKARNEFEFPKEINLLNAEEMISDYLCDTILKTSNDNNNPIKIFIICNLQKDPTCIRLIFNSTNKTSSQNHHFHKIFTDFKKYVIKWIETS</sequence>
<protein>
    <submittedName>
        <fullName evidence="8 9">Uncharacterized protein</fullName>
    </submittedName>
</protein>
<evidence type="ECO:0000313" key="10">
    <source>
        <dbReference type="Proteomes" id="UP000009046"/>
    </source>
</evidence>
<organism>
    <name type="scientific">Pediculus humanus subsp. corporis</name>
    <name type="common">Body louse</name>
    <dbReference type="NCBI Taxonomy" id="121224"/>
    <lineage>
        <taxon>Eukaryota</taxon>
        <taxon>Metazoa</taxon>
        <taxon>Ecdysozoa</taxon>
        <taxon>Arthropoda</taxon>
        <taxon>Hexapoda</taxon>
        <taxon>Insecta</taxon>
        <taxon>Pterygota</taxon>
        <taxon>Neoptera</taxon>
        <taxon>Paraneoptera</taxon>
        <taxon>Psocodea</taxon>
        <taxon>Troctomorpha</taxon>
        <taxon>Phthiraptera</taxon>
        <taxon>Anoplura</taxon>
        <taxon>Pediculidae</taxon>
        <taxon>Pediculus</taxon>
    </lineage>
</organism>
<accession>E0VFZ5</accession>
<dbReference type="EMBL" id="AAZO01001977">
    <property type="status" value="NOT_ANNOTATED_CDS"/>
    <property type="molecule type" value="Genomic_DNA"/>
</dbReference>
<dbReference type="InterPro" id="IPR054708">
    <property type="entry name" value="MTPAP-like_central"/>
</dbReference>
<keyword evidence="4" id="KW-0479">Metal-binding</keyword>
<dbReference type="EMBL" id="DS235129">
    <property type="protein sequence ID" value="EEB12301.1"/>
    <property type="molecule type" value="Genomic_DNA"/>
</dbReference>
<dbReference type="InParanoid" id="E0VFZ5"/>
<dbReference type="GO" id="GO:0046872">
    <property type="term" value="F:metal ion binding"/>
    <property type="evidence" value="ECO:0007669"/>
    <property type="project" value="UniProtKB-KW"/>
</dbReference>
<dbReference type="STRING" id="121224.E0VFZ5"/>
<dbReference type="EnsemblMetazoa" id="PHUM170000-RA">
    <property type="protein sequence ID" value="PHUM170000-PA"/>
    <property type="gene ID" value="PHUM170000"/>
</dbReference>